<dbReference type="GO" id="GO:0005886">
    <property type="term" value="C:plasma membrane"/>
    <property type="evidence" value="ECO:0007669"/>
    <property type="project" value="UniProtKB-SubCell"/>
</dbReference>
<keyword evidence="5 7" id="KW-1133">Transmembrane helix</keyword>
<comment type="similarity">
    <text evidence="2">Belongs to the EccD/Snm4 family.</text>
</comment>
<evidence type="ECO:0000259" key="8">
    <source>
        <dbReference type="Pfam" id="PF19053"/>
    </source>
</evidence>
<name>A0A7K3WCZ0_9ACTN</name>
<keyword evidence="6 7" id="KW-0472">Membrane</keyword>
<keyword evidence="3" id="KW-1003">Cell membrane</keyword>
<accession>A0A7K3WCZ0</accession>
<feature type="transmembrane region" description="Helical" evidence="7">
    <location>
        <begin position="353"/>
        <end position="370"/>
    </location>
</feature>
<evidence type="ECO:0000256" key="4">
    <source>
        <dbReference type="ARBA" id="ARBA00022692"/>
    </source>
</evidence>
<keyword evidence="4 7" id="KW-0812">Transmembrane</keyword>
<feature type="transmembrane region" description="Helical" evidence="7">
    <location>
        <begin position="445"/>
        <end position="465"/>
    </location>
</feature>
<feature type="transmembrane region" description="Helical" evidence="7">
    <location>
        <begin position="377"/>
        <end position="402"/>
    </location>
</feature>
<feature type="transmembrane region" description="Helical" evidence="7">
    <location>
        <begin position="213"/>
        <end position="235"/>
    </location>
</feature>
<comment type="caution">
    <text evidence="9">The sequence shown here is derived from an EMBL/GenBank/DDBJ whole genome shotgun (WGS) entry which is preliminary data.</text>
</comment>
<reference evidence="9 10" key="1">
    <citation type="submission" date="2020-02" db="EMBL/GenBank/DDBJ databases">
        <title>The whole genome sequence of CPCC 205119.</title>
        <authorList>
            <person name="Jiang Z."/>
        </authorList>
    </citation>
    <scope>NUCLEOTIDE SEQUENCE [LARGE SCALE GENOMIC DNA]</scope>
    <source>
        <strain evidence="9 10">CPCC 205119</strain>
    </source>
</reference>
<dbReference type="EMBL" id="JAAGWK010000011">
    <property type="protein sequence ID" value="NEL54227.1"/>
    <property type="molecule type" value="Genomic_DNA"/>
</dbReference>
<feature type="transmembrane region" description="Helical" evidence="7">
    <location>
        <begin position="242"/>
        <end position="262"/>
    </location>
</feature>
<evidence type="ECO:0000256" key="5">
    <source>
        <dbReference type="ARBA" id="ARBA00022989"/>
    </source>
</evidence>
<evidence type="ECO:0000256" key="6">
    <source>
        <dbReference type="ARBA" id="ARBA00023136"/>
    </source>
</evidence>
<protein>
    <submittedName>
        <fullName evidence="9">Type VII secretion integral membrane protein EccD</fullName>
    </submittedName>
</protein>
<dbReference type="InterPro" id="IPR044049">
    <property type="entry name" value="EccD_transm"/>
</dbReference>
<evidence type="ECO:0000256" key="1">
    <source>
        <dbReference type="ARBA" id="ARBA00004651"/>
    </source>
</evidence>
<dbReference type="Pfam" id="PF08817">
    <property type="entry name" value="YukD"/>
    <property type="match status" value="1"/>
</dbReference>
<sequence>MTVSTSGSTSASTSGATTGFCRITVATAQTRADLSVPSVVPVVAVMPTVLRFVGQPLDRSGTAGAPHGGWGLRDLDGRALDLSQSLAGNGVRDGDVLVLGPRTDPVDEPLFDDVVELVGADGVRERWSVADRRAAAGAACVAAVLLALAVLATGPRHGVVEAAATVTAGVLLLLGGGALARAAGDVAAGVLAAGLAVPAVGVGAALVPDEPWGANRVLVGLAAALVVAVVVPGVVGGGEPVAAGWGLGLLLAGMSLTVGVLLDAGAVQAAAIAAPLGLAVTTLLPVASLRLAGVQRPRLATSPTELRGLDAAVDVERTRHRVRTARALLVGSSAGALTVTVVGVGVLAADPSAWSLGLVAALLVALVLRARLYSSRAAVGVTVLAALAAVVVAAGSALLSWGAGQAGSTAGLGVLLPALLLLGLLGLVVGTSAGRTGGTPRGGRLLDLLEFLVLLALPPLVLGVWDVYRTLFHLGS</sequence>
<feature type="transmembrane region" description="Helical" evidence="7">
    <location>
        <begin position="134"/>
        <end position="153"/>
    </location>
</feature>
<dbReference type="NCBIfam" id="TIGR03920">
    <property type="entry name" value="T7SS_EccD"/>
    <property type="match status" value="1"/>
</dbReference>
<evidence type="ECO:0000256" key="7">
    <source>
        <dbReference type="SAM" id="Phobius"/>
    </source>
</evidence>
<feature type="transmembrane region" description="Helical" evidence="7">
    <location>
        <begin position="268"/>
        <end position="289"/>
    </location>
</feature>
<dbReference type="AlphaFoldDB" id="A0A7K3WCZ0"/>
<feature type="transmembrane region" description="Helical" evidence="7">
    <location>
        <begin position="414"/>
        <end position="433"/>
    </location>
</feature>
<feature type="transmembrane region" description="Helical" evidence="7">
    <location>
        <begin position="327"/>
        <end position="347"/>
    </location>
</feature>
<dbReference type="InterPro" id="IPR006707">
    <property type="entry name" value="T7SS_EccD"/>
</dbReference>
<dbReference type="Gene3D" id="3.10.20.90">
    <property type="entry name" value="Phosphatidylinositol 3-kinase Catalytic Subunit, Chain A, domain 1"/>
    <property type="match status" value="1"/>
</dbReference>
<keyword evidence="10" id="KW-1185">Reference proteome</keyword>
<feature type="transmembrane region" description="Helical" evidence="7">
    <location>
        <begin position="186"/>
        <end position="207"/>
    </location>
</feature>
<dbReference type="Proteomes" id="UP000470470">
    <property type="component" value="Unassembled WGS sequence"/>
</dbReference>
<feature type="domain" description="EccD-like transmembrane" evidence="8">
    <location>
        <begin position="132"/>
        <end position="472"/>
    </location>
</feature>
<comment type="subcellular location">
    <subcellularLocation>
        <location evidence="1">Cell membrane</location>
        <topology evidence="1">Multi-pass membrane protein</topology>
    </subcellularLocation>
</comment>
<gene>
    <name evidence="9" type="primary">eccD</name>
    <name evidence="9" type="ORF">G1H19_09465</name>
</gene>
<evidence type="ECO:0000256" key="2">
    <source>
        <dbReference type="ARBA" id="ARBA00006162"/>
    </source>
</evidence>
<organism evidence="9 10">
    <name type="scientific">Goekera deserti</name>
    <dbReference type="NCBI Taxonomy" id="2497753"/>
    <lineage>
        <taxon>Bacteria</taxon>
        <taxon>Bacillati</taxon>
        <taxon>Actinomycetota</taxon>
        <taxon>Actinomycetes</taxon>
        <taxon>Geodermatophilales</taxon>
        <taxon>Geodermatophilaceae</taxon>
        <taxon>Goekera</taxon>
    </lineage>
</organism>
<evidence type="ECO:0000313" key="10">
    <source>
        <dbReference type="Proteomes" id="UP000470470"/>
    </source>
</evidence>
<dbReference type="RefSeq" id="WP_162392221.1">
    <property type="nucleotide sequence ID" value="NZ_JAABOZ010000001.1"/>
</dbReference>
<evidence type="ECO:0000313" key="9">
    <source>
        <dbReference type="EMBL" id="NEL54227.1"/>
    </source>
</evidence>
<proteinExistence type="inferred from homology"/>
<evidence type="ECO:0000256" key="3">
    <source>
        <dbReference type="ARBA" id="ARBA00022475"/>
    </source>
</evidence>
<feature type="transmembrane region" description="Helical" evidence="7">
    <location>
        <begin position="159"/>
        <end position="179"/>
    </location>
</feature>
<dbReference type="PIRSF" id="PIRSF017804">
    <property type="entry name" value="Secretion_EccD1"/>
    <property type="match status" value="1"/>
</dbReference>
<dbReference type="Pfam" id="PF19053">
    <property type="entry name" value="EccD"/>
    <property type="match status" value="1"/>
</dbReference>
<dbReference type="InterPro" id="IPR024962">
    <property type="entry name" value="YukD-like"/>
</dbReference>